<dbReference type="GO" id="GO:0005524">
    <property type="term" value="F:ATP binding"/>
    <property type="evidence" value="ECO:0007669"/>
    <property type="project" value="UniProtKB-UniRule"/>
</dbReference>
<dbReference type="EMBL" id="WMBE01000001">
    <property type="protein sequence ID" value="MDG0865875.1"/>
    <property type="molecule type" value="Genomic_DNA"/>
</dbReference>
<evidence type="ECO:0000256" key="4">
    <source>
        <dbReference type="ARBA" id="ARBA00022679"/>
    </source>
</evidence>
<evidence type="ECO:0000256" key="8">
    <source>
        <dbReference type="ARBA" id="ARBA00030128"/>
    </source>
</evidence>
<dbReference type="EMBL" id="CP046147">
    <property type="protein sequence ID" value="WFG40762.1"/>
    <property type="molecule type" value="Genomic_DNA"/>
</dbReference>
<comment type="function">
    <text evidence="9">Essential for recycling GMP and indirectly, cGMP.</text>
</comment>
<name>A0AAJ6CUN7_9CHLR</name>
<dbReference type="InterPro" id="IPR008145">
    <property type="entry name" value="GK/Ca_channel_bsu"/>
</dbReference>
<dbReference type="PANTHER" id="PTHR23117">
    <property type="entry name" value="GUANYLATE KINASE-RELATED"/>
    <property type="match status" value="1"/>
</dbReference>
<dbReference type="SUPFAM" id="SSF52540">
    <property type="entry name" value="P-loop containing nucleoside triphosphate hydrolases"/>
    <property type="match status" value="1"/>
</dbReference>
<keyword evidence="9" id="KW-0963">Cytoplasm</keyword>
<evidence type="ECO:0000313" key="13">
    <source>
        <dbReference type="Proteomes" id="UP001219901"/>
    </source>
</evidence>
<reference evidence="13 14" key="1">
    <citation type="submission" date="2019-11" db="EMBL/GenBank/DDBJ databases">
        <authorList>
            <person name="Cho J.-C."/>
        </authorList>
    </citation>
    <scope>NUCLEOTIDE SEQUENCE [LARGE SCALE GENOMIC DNA]</scope>
    <source>
        <strain evidence="12 13">JH1073</strain>
        <strain evidence="11 14">JH702</strain>
    </source>
</reference>
<evidence type="ECO:0000256" key="9">
    <source>
        <dbReference type="HAMAP-Rule" id="MF_00328"/>
    </source>
</evidence>
<reference evidence="12" key="2">
    <citation type="journal article" date="2023" name="Nat. Commun.">
        <title>Cultivation of marine bacteria of the SAR202 clade.</title>
        <authorList>
            <person name="Lim Y."/>
            <person name="Seo J.H."/>
            <person name="Giovannoni S.J."/>
            <person name="Kang I."/>
            <person name="Cho J.C."/>
        </authorList>
    </citation>
    <scope>NUCLEOTIDE SEQUENCE</scope>
    <source>
        <strain evidence="12">JH1073</strain>
    </source>
</reference>
<dbReference type="PANTHER" id="PTHR23117:SF13">
    <property type="entry name" value="GUANYLATE KINASE"/>
    <property type="match status" value="1"/>
</dbReference>
<keyword evidence="4 9" id="KW-0808">Transferase</keyword>
<dbReference type="InterPro" id="IPR017665">
    <property type="entry name" value="Guanylate_kinase"/>
</dbReference>
<evidence type="ECO:0000259" key="10">
    <source>
        <dbReference type="PROSITE" id="PS50052"/>
    </source>
</evidence>
<comment type="catalytic activity">
    <reaction evidence="9">
        <text>GMP + ATP = GDP + ADP</text>
        <dbReference type="Rhea" id="RHEA:20780"/>
        <dbReference type="ChEBI" id="CHEBI:30616"/>
        <dbReference type="ChEBI" id="CHEBI:58115"/>
        <dbReference type="ChEBI" id="CHEBI:58189"/>
        <dbReference type="ChEBI" id="CHEBI:456216"/>
        <dbReference type="EC" id="2.7.4.8"/>
    </reaction>
</comment>
<keyword evidence="13" id="KW-1185">Reference proteome</keyword>
<dbReference type="AlphaFoldDB" id="A0AAJ6CUN7"/>
<comment type="subcellular location">
    <subcellularLocation>
        <location evidence="9">Cytoplasm</location>
    </subcellularLocation>
</comment>
<dbReference type="HAMAP" id="MF_00328">
    <property type="entry name" value="Guanylate_kinase"/>
    <property type="match status" value="1"/>
</dbReference>
<dbReference type="CDD" id="cd00071">
    <property type="entry name" value="GMPK"/>
    <property type="match status" value="1"/>
</dbReference>
<reference evidence="13" key="3">
    <citation type="submission" date="2023-06" db="EMBL/GenBank/DDBJ databases">
        <title>Pangenomics reveal diversification of enzyme families and niche specialization in globally abundant SAR202 bacteria.</title>
        <authorList>
            <person name="Saw J.H.W."/>
        </authorList>
    </citation>
    <scope>NUCLEOTIDE SEQUENCE [LARGE SCALE GENOMIC DNA]</scope>
    <source>
        <strain evidence="13">JH1073</strain>
    </source>
</reference>
<dbReference type="Pfam" id="PF00625">
    <property type="entry name" value="Guanylate_kin"/>
    <property type="match status" value="1"/>
</dbReference>
<evidence type="ECO:0000313" key="11">
    <source>
        <dbReference type="EMBL" id="MDG0865875.1"/>
    </source>
</evidence>
<dbReference type="InterPro" id="IPR027417">
    <property type="entry name" value="P-loop_NTPase"/>
</dbReference>
<feature type="binding site" evidence="9">
    <location>
        <begin position="18"/>
        <end position="25"/>
    </location>
    <ligand>
        <name>ATP</name>
        <dbReference type="ChEBI" id="CHEBI:30616"/>
    </ligand>
</feature>
<dbReference type="EC" id="2.7.4.8" evidence="2 9"/>
<dbReference type="Proteomes" id="UP001219901">
    <property type="component" value="Chromosome"/>
</dbReference>
<keyword evidence="6 9" id="KW-0418">Kinase</keyword>
<proteinExistence type="inferred from homology"/>
<evidence type="ECO:0000256" key="1">
    <source>
        <dbReference type="ARBA" id="ARBA00005790"/>
    </source>
</evidence>
<dbReference type="InterPro" id="IPR008144">
    <property type="entry name" value="Guanylate_kin-like_dom"/>
</dbReference>
<organism evidence="12 13">
    <name type="scientific">Candidatus Lucifugimonas marina</name>
    <dbReference type="NCBI Taxonomy" id="3038979"/>
    <lineage>
        <taxon>Bacteria</taxon>
        <taxon>Bacillati</taxon>
        <taxon>Chloroflexota</taxon>
        <taxon>Dehalococcoidia</taxon>
        <taxon>SAR202 cluster</taxon>
        <taxon>Candidatus Lucifugimonadales</taxon>
        <taxon>Candidatus Lucifugimonadaceae</taxon>
        <taxon>Candidatus Lucifugimonas</taxon>
    </lineage>
</organism>
<feature type="domain" description="Guanylate kinase-like" evidence="10">
    <location>
        <begin position="11"/>
        <end position="192"/>
    </location>
</feature>
<dbReference type="Gene3D" id="3.40.50.300">
    <property type="entry name" value="P-loop containing nucleotide triphosphate hydrolases"/>
    <property type="match status" value="1"/>
</dbReference>
<evidence type="ECO:0000256" key="5">
    <source>
        <dbReference type="ARBA" id="ARBA00022741"/>
    </source>
</evidence>
<evidence type="ECO:0000313" key="14">
    <source>
        <dbReference type="Proteomes" id="UP001321249"/>
    </source>
</evidence>
<dbReference type="SMART" id="SM00072">
    <property type="entry name" value="GuKc"/>
    <property type="match status" value="1"/>
</dbReference>
<sequence length="205" mass="22852">MASEARTNKNPLVVVISGPSGVGKDVMIDRMIESGQLGFHFTVTATTRDPRPGEKNGINHHFVSVDDFVNLIAADELLEWAQVYDNYYGVPKKQVRDALASGKHVIMRVDVQGAKRLSEIIPEALLIFIIPPSLEVLRKHLEGRGVNTEEEMTKRLAAATEEISQASLFDFTVTNEEDQLDETVKNVVEIIESESMRIPPRRVSI</sequence>
<protein>
    <recommendedName>
        <fullName evidence="3 9">Guanylate kinase</fullName>
        <ecNumber evidence="2 9">2.7.4.8</ecNumber>
    </recommendedName>
    <alternativeName>
        <fullName evidence="8 9">GMP kinase</fullName>
    </alternativeName>
</protein>
<evidence type="ECO:0000256" key="2">
    <source>
        <dbReference type="ARBA" id="ARBA00012961"/>
    </source>
</evidence>
<evidence type="ECO:0000256" key="7">
    <source>
        <dbReference type="ARBA" id="ARBA00022840"/>
    </source>
</evidence>
<dbReference type="PROSITE" id="PS50052">
    <property type="entry name" value="GUANYLATE_KINASE_2"/>
    <property type="match status" value="1"/>
</dbReference>
<keyword evidence="7 9" id="KW-0067">ATP-binding</keyword>
<dbReference type="GO" id="GO:0004385">
    <property type="term" value="F:GMP kinase activity"/>
    <property type="evidence" value="ECO:0007669"/>
    <property type="project" value="UniProtKB-UniRule"/>
</dbReference>
<evidence type="ECO:0000313" key="12">
    <source>
        <dbReference type="EMBL" id="WFG40762.1"/>
    </source>
</evidence>
<dbReference type="NCBIfam" id="TIGR03263">
    <property type="entry name" value="guanyl_kin"/>
    <property type="match status" value="1"/>
</dbReference>
<evidence type="ECO:0000256" key="3">
    <source>
        <dbReference type="ARBA" id="ARBA00016296"/>
    </source>
</evidence>
<keyword evidence="5 9" id="KW-0547">Nucleotide-binding</keyword>
<dbReference type="Proteomes" id="UP001321249">
    <property type="component" value="Unassembled WGS sequence"/>
</dbReference>
<comment type="similarity">
    <text evidence="1 9">Belongs to the guanylate kinase family.</text>
</comment>
<dbReference type="GO" id="GO:0005829">
    <property type="term" value="C:cytosol"/>
    <property type="evidence" value="ECO:0007669"/>
    <property type="project" value="TreeGrafter"/>
</dbReference>
<gene>
    <name evidence="9" type="primary">gmk</name>
    <name evidence="11" type="ORF">GKO46_02160</name>
    <name evidence="12" type="ORF">GKO48_07100</name>
</gene>
<evidence type="ECO:0000256" key="6">
    <source>
        <dbReference type="ARBA" id="ARBA00022777"/>
    </source>
</evidence>
<accession>A0AAJ6CUN7</accession>